<dbReference type="InterPro" id="IPR023365">
    <property type="entry name" value="Sortase_dom-sf"/>
</dbReference>
<evidence type="ECO:0000313" key="3">
    <source>
        <dbReference type="EMBL" id="RNB57169.1"/>
    </source>
</evidence>
<dbReference type="GO" id="GO:0016787">
    <property type="term" value="F:hydrolase activity"/>
    <property type="evidence" value="ECO:0007669"/>
    <property type="project" value="UniProtKB-KW"/>
</dbReference>
<gene>
    <name evidence="3" type="ORF">EDM57_10665</name>
</gene>
<dbReference type="NCBIfam" id="TIGR01076">
    <property type="entry name" value="sortase_fam"/>
    <property type="match status" value="1"/>
</dbReference>
<proteinExistence type="predicted"/>
<comment type="caution">
    <text evidence="3">The sequence shown here is derived from an EMBL/GenBank/DDBJ whole genome shotgun (WGS) entry which is preliminary data.</text>
</comment>
<dbReference type="InterPro" id="IPR005754">
    <property type="entry name" value="Sortase"/>
</dbReference>
<name>A0A3M8B174_9BACL</name>
<dbReference type="EMBL" id="RHHS01000025">
    <property type="protein sequence ID" value="RNB57169.1"/>
    <property type="molecule type" value="Genomic_DNA"/>
</dbReference>
<sequence length="201" mass="22255">MRLLFGIGFILAGLAFLFYPQWEKKVYEQKQQQLIDAFELLASENEYLATEKAAQTHTAQTAVPTAMLEGAIGVIRIPKIDLEMMIFAGANEAVLSKGAGMIEPEKEFGKNNVGLAGHRGATRGKQFNRLDELVPNDAIEIQTKTANYEFIVMDTFVVDRNQVEVLADQREPLLTLVTCTPVGAKNPTKRLIVQARLSSKS</sequence>
<feature type="active site" description="Acyl-thioester intermediate" evidence="2">
    <location>
        <position position="179"/>
    </location>
</feature>
<reference evidence="3 4" key="1">
    <citation type="submission" date="2018-10" db="EMBL/GenBank/DDBJ databases">
        <title>Phylogenomics of Brevibacillus.</title>
        <authorList>
            <person name="Dunlap C."/>
        </authorList>
    </citation>
    <scope>NUCLEOTIDE SEQUENCE [LARGE SCALE GENOMIC DNA]</scope>
    <source>
        <strain evidence="3 4">DSM 100115</strain>
    </source>
</reference>
<dbReference type="Pfam" id="PF04203">
    <property type="entry name" value="Sortase"/>
    <property type="match status" value="1"/>
</dbReference>
<keyword evidence="1" id="KW-0378">Hydrolase</keyword>
<organism evidence="3 4">
    <name type="scientific">Brevibacillus gelatini</name>
    <dbReference type="NCBI Taxonomy" id="1655277"/>
    <lineage>
        <taxon>Bacteria</taxon>
        <taxon>Bacillati</taxon>
        <taxon>Bacillota</taxon>
        <taxon>Bacilli</taxon>
        <taxon>Bacillales</taxon>
        <taxon>Paenibacillaceae</taxon>
        <taxon>Brevibacillus</taxon>
    </lineage>
</organism>
<keyword evidence="4" id="KW-1185">Reference proteome</keyword>
<dbReference type="AlphaFoldDB" id="A0A3M8B174"/>
<feature type="active site" description="Proton donor/acceptor" evidence="2">
    <location>
        <position position="118"/>
    </location>
</feature>
<dbReference type="SUPFAM" id="SSF63817">
    <property type="entry name" value="Sortase"/>
    <property type="match status" value="1"/>
</dbReference>
<dbReference type="OrthoDB" id="154054at2"/>
<dbReference type="InterPro" id="IPR042000">
    <property type="entry name" value="Sortase_D_2"/>
</dbReference>
<evidence type="ECO:0000313" key="4">
    <source>
        <dbReference type="Proteomes" id="UP000268829"/>
    </source>
</evidence>
<evidence type="ECO:0000256" key="1">
    <source>
        <dbReference type="ARBA" id="ARBA00022801"/>
    </source>
</evidence>
<evidence type="ECO:0000256" key="2">
    <source>
        <dbReference type="PIRSR" id="PIRSR605754-1"/>
    </source>
</evidence>
<protein>
    <submittedName>
        <fullName evidence="3">Class D sortase</fullName>
    </submittedName>
</protein>
<dbReference type="Proteomes" id="UP000268829">
    <property type="component" value="Unassembled WGS sequence"/>
</dbReference>
<accession>A0A3M8B174</accession>
<dbReference type="Gene3D" id="2.40.260.10">
    <property type="entry name" value="Sortase"/>
    <property type="match status" value="1"/>
</dbReference>
<dbReference type="CDD" id="cd06166">
    <property type="entry name" value="Sortase_D_2"/>
    <property type="match status" value="1"/>
</dbReference>
<dbReference type="RefSeq" id="WP_122904749.1">
    <property type="nucleotide sequence ID" value="NZ_RHHS01000025.1"/>
</dbReference>